<gene>
    <name evidence="1" type="ORF">AB840_14715</name>
</gene>
<dbReference type="Proteomes" id="UP000036503">
    <property type="component" value="Unassembled WGS sequence"/>
</dbReference>
<sequence length="98" mass="11351">MNTYIVVFGKCIKQDIEMSQDTLRHFNYSCNIVNSYTWIIQSDLSTNDIYNSFSTTALRTDIFVAKILPEYVAGKLKDSLIIKKLMDELPHPQLESRN</sequence>
<keyword evidence="2" id="KW-1185">Reference proteome</keyword>
<dbReference type="EMBL" id="LEKT01000087">
    <property type="protein sequence ID" value="KMO85227.1"/>
    <property type="molecule type" value="Genomic_DNA"/>
</dbReference>
<reference evidence="1 2" key="1">
    <citation type="submission" date="2015-06" db="EMBL/GenBank/DDBJ databases">
        <title>Draft genome sequence of beer spoilage bacterium Megasphaera cerevisiae type strain 20462.</title>
        <authorList>
            <person name="Kutumbaka K."/>
            <person name="Pasmowitz J."/>
            <person name="Mategko J."/>
            <person name="Reyes D."/>
            <person name="Friedrich A."/>
            <person name="Han S."/>
            <person name="Martens-Habbena W."/>
            <person name="Neal-McKinney J."/>
            <person name="Janagama H.K."/>
            <person name="Nadala C."/>
            <person name="Samadpour M."/>
        </authorList>
    </citation>
    <scope>NUCLEOTIDE SEQUENCE [LARGE SCALE GENOMIC DNA]</scope>
    <source>
        <strain evidence="1 2">DSM 20462</strain>
    </source>
</reference>
<dbReference type="PATRIC" id="fig|1122219.3.peg.3392"/>
<accession>A0A0J6WTY2</accession>
<comment type="caution">
    <text evidence="1">The sequence shown here is derived from an EMBL/GenBank/DDBJ whole genome shotgun (WGS) entry which is preliminary data.</text>
</comment>
<dbReference type="AlphaFoldDB" id="A0A0J6WTY2"/>
<proteinExistence type="predicted"/>
<name>A0A0J6WTY2_9FIRM</name>
<organism evidence="1 2">
    <name type="scientific">Megasphaera cerevisiae DSM 20462</name>
    <dbReference type="NCBI Taxonomy" id="1122219"/>
    <lineage>
        <taxon>Bacteria</taxon>
        <taxon>Bacillati</taxon>
        <taxon>Bacillota</taxon>
        <taxon>Negativicutes</taxon>
        <taxon>Veillonellales</taxon>
        <taxon>Veillonellaceae</taxon>
        <taxon>Megasphaera</taxon>
    </lineage>
</organism>
<protein>
    <submittedName>
        <fullName evidence="1">Uncharacterized protein</fullName>
    </submittedName>
</protein>
<dbReference type="InParanoid" id="A0A0J6WTY2"/>
<evidence type="ECO:0000313" key="2">
    <source>
        <dbReference type="Proteomes" id="UP000036503"/>
    </source>
</evidence>
<evidence type="ECO:0000313" key="1">
    <source>
        <dbReference type="EMBL" id="KMO85227.1"/>
    </source>
</evidence>